<feature type="region of interest" description="Disordered" evidence="1">
    <location>
        <begin position="67"/>
        <end position="89"/>
    </location>
</feature>
<feature type="compositionally biased region" description="Basic and acidic residues" evidence="1">
    <location>
        <begin position="67"/>
        <end position="80"/>
    </location>
</feature>
<proteinExistence type="predicted"/>
<organism evidence="2">
    <name type="scientific">bioreactor metagenome</name>
    <dbReference type="NCBI Taxonomy" id="1076179"/>
    <lineage>
        <taxon>unclassified sequences</taxon>
        <taxon>metagenomes</taxon>
        <taxon>ecological metagenomes</taxon>
    </lineage>
</organism>
<evidence type="ECO:0000256" key="1">
    <source>
        <dbReference type="SAM" id="MobiDB-lite"/>
    </source>
</evidence>
<protein>
    <submittedName>
        <fullName evidence="2">Uncharacterized protein</fullName>
    </submittedName>
</protein>
<comment type="caution">
    <text evidence="2">The sequence shown here is derived from an EMBL/GenBank/DDBJ whole genome shotgun (WGS) entry which is preliminary data.</text>
</comment>
<dbReference type="AlphaFoldDB" id="A0A645D2A4"/>
<gene>
    <name evidence="2" type="ORF">SDC9_130251</name>
</gene>
<evidence type="ECO:0000313" key="2">
    <source>
        <dbReference type="EMBL" id="MPM83188.1"/>
    </source>
</evidence>
<reference evidence="2" key="1">
    <citation type="submission" date="2019-08" db="EMBL/GenBank/DDBJ databases">
        <authorList>
            <person name="Kucharzyk K."/>
            <person name="Murdoch R.W."/>
            <person name="Higgins S."/>
            <person name="Loffler F."/>
        </authorList>
    </citation>
    <scope>NUCLEOTIDE SEQUENCE</scope>
</reference>
<sequence>MQIRRLGGKNKRFYSRRGENTVHKLLAIEYSGNRQARSAIDIAVRLLYFKRIFAVSKVKTMRFAIQERKSDHHGNDDKNNPPRHILPPENRYCNAPEMMIRGCQGLKSCIFRGRRKKAEAWRFARGIRAVEALRMPDE</sequence>
<dbReference type="EMBL" id="VSSQ01032050">
    <property type="protein sequence ID" value="MPM83188.1"/>
    <property type="molecule type" value="Genomic_DNA"/>
</dbReference>
<accession>A0A645D2A4</accession>
<name>A0A645D2A4_9ZZZZ</name>